<dbReference type="InterPro" id="IPR035903">
    <property type="entry name" value="HesB-like_dom_sf"/>
</dbReference>
<proteinExistence type="inferred from homology"/>
<dbReference type="InterPro" id="IPR000361">
    <property type="entry name" value="ATAP_core_dom"/>
</dbReference>
<dbReference type="InterPro" id="IPR016092">
    <property type="entry name" value="ATAP"/>
</dbReference>
<dbReference type="PANTHER" id="PTHR43011:SF1">
    <property type="entry name" value="IRON-SULFUR CLUSTER ASSEMBLY 2 HOMOLOG, MITOCHONDRIAL"/>
    <property type="match status" value="1"/>
</dbReference>
<keyword evidence="3" id="KW-1185">Reference proteome</keyword>
<dbReference type="Pfam" id="PF01521">
    <property type="entry name" value="Fe-S_biosyn"/>
    <property type="match status" value="1"/>
</dbReference>
<dbReference type="Proteomes" id="UP000695022">
    <property type="component" value="Unplaced"/>
</dbReference>
<dbReference type="Gene3D" id="2.60.300.12">
    <property type="entry name" value="HesB-like domain"/>
    <property type="match status" value="1"/>
</dbReference>
<dbReference type="GeneID" id="106811759"/>
<feature type="domain" description="Core" evidence="2">
    <location>
        <begin position="21"/>
        <end position="117"/>
    </location>
</feature>
<dbReference type="RefSeq" id="XP_014670965.1">
    <property type="nucleotide sequence ID" value="XM_014815479.1"/>
</dbReference>
<evidence type="ECO:0000313" key="4">
    <source>
        <dbReference type="RefSeq" id="XP_014670965.1"/>
    </source>
</evidence>
<sequence length="123" mass="13708">MIRSKARLTDVSNDSSDSVLLSESCIKRLKKISKNPDDYLRLTVDGGGCSGFQYNFRFENQIKPDDHIIEKEGVKVVVDETSIAFIRGSTIDYHEELIRSTFRVVSNPNAEQGCSCGASFALK</sequence>
<dbReference type="SUPFAM" id="SSF89360">
    <property type="entry name" value="HesB-like domain"/>
    <property type="match status" value="1"/>
</dbReference>
<protein>
    <submittedName>
        <fullName evidence="4">Iron-sulfur cluster assembly 2 homolog, mitochondrial-like</fullName>
    </submittedName>
</protein>
<evidence type="ECO:0000313" key="3">
    <source>
        <dbReference type="Proteomes" id="UP000695022"/>
    </source>
</evidence>
<evidence type="ECO:0000256" key="1">
    <source>
        <dbReference type="ARBA" id="ARBA00006718"/>
    </source>
</evidence>
<organism evidence="3 4">
    <name type="scientific">Priapulus caudatus</name>
    <name type="common">Priapulid worm</name>
    <dbReference type="NCBI Taxonomy" id="37621"/>
    <lineage>
        <taxon>Eukaryota</taxon>
        <taxon>Metazoa</taxon>
        <taxon>Ecdysozoa</taxon>
        <taxon>Scalidophora</taxon>
        <taxon>Priapulida</taxon>
        <taxon>Priapulimorpha</taxon>
        <taxon>Priapulimorphida</taxon>
        <taxon>Priapulidae</taxon>
        <taxon>Priapulus</taxon>
    </lineage>
</organism>
<dbReference type="PANTHER" id="PTHR43011">
    <property type="entry name" value="IRON-SULFUR CLUSTER ASSEMBLY 2 HOMOLOG, MITOCHONDRIAL"/>
    <property type="match status" value="1"/>
</dbReference>
<name>A0ABM1EFJ4_PRICU</name>
<evidence type="ECO:0000259" key="2">
    <source>
        <dbReference type="Pfam" id="PF01521"/>
    </source>
</evidence>
<comment type="similarity">
    <text evidence="1">Belongs to the HesB/IscA family.</text>
</comment>
<gene>
    <name evidence="4" type="primary">LOC106811759</name>
</gene>
<reference evidence="4" key="1">
    <citation type="submission" date="2025-08" db="UniProtKB">
        <authorList>
            <consortium name="RefSeq"/>
        </authorList>
    </citation>
    <scope>IDENTIFICATION</scope>
</reference>
<accession>A0ABM1EFJ4</accession>
<dbReference type="NCBIfam" id="TIGR00049">
    <property type="entry name" value="iron-sulfur cluster assembly accessory protein"/>
    <property type="match status" value="1"/>
</dbReference>